<dbReference type="RefSeq" id="WP_204728522.1">
    <property type="nucleotide sequence ID" value="NZ_JAFBDK010000004.1"/>
</dbReference>
<name>A0ABW5ZIB6_9BACL</name>
<dbReference type="Proteomes" id="UP001597561">
    <property type="component" value="Unassembled WGS sequence"/>
</dbReference>
<proteinExistence type="predicted"/>
<comment type="caution">
    <text evidence="1">The sequence shown here is derived from an EMBL/GenBank/DDBJ whole genome shotgun (WGS) entry which is preliminary data.</text>
</comment>
<protein>
    <recommendedName>
        <fullName evidence="3">Abortive phage infection protein</fullName>
    </recommendedName>
</protein>
<evidence type="ECO:0008006" key="3">
    <source>
        <dbReference type="Google" id="ProtNLM"/>
    </source>
</evidence>
<organism evidence="1 2">
    <name type="scientific">Jeotgalibacillus terrae</name>
    <dbReference type="NCBI Taxonomy" id="587735"/>
    <lineage>
        <taxon>Bacteria</taxon>
        <taxon>Bacillati</taxon>
        <taxon>Bacillota</taxon>
        <taxon>Bacilli</taxon>
        <taxon>Bacillales</taxon>
        <taxon>Caryophanaceae</taxon>
        <taxon>Jeotgalibacillus</taxon>
    </lineage>
</organism>
<evidence type="ECO:0000313" key="1">
    <source>
        <dbReference type="EMBL" id="MFD2911252.1"/>
    </source>
</evidence>
<sequence length="64" mass="7473">MTKEEVNVLLDQLKSGELTEVAVEKEDFDLFSSVLRVRDDFKHFRGIAGHYGKTVYHYLEEPRS</sequence>
<reference evidence="2" key="1">
    <citation type="journal article" date="2019" name="Int. J. Syst. Evol. Microbiol.">
        <title>The Global Catalogue of Microorganisms (GCM) 10K type strain sequencing project: providing services to taxonomists for standard genome sequencing and annotation.</title>
        <authorList>
            <consortium name="The Broad Institute Genomics Platform"/>
            <consortium name="The Broad Institute Genome Sequencing Center for Infectious Disease"/>
            <person name="Wu L."/>
            <person name="Ma J."/>
        </authorList>
    </citation>
    <scope>NUCLEOTIDE SEQUENCE [LARGE SCALE GENOMIC DNA]</scope>
    <source>
        <strain evidence="2">KCTC 13528</strain>
    </source>
</reference>
<dbReference type="EMBL" id="JBHUPG010000007">
    <property type="protein sequence ID" value="MFD2911252.1"/>
    <property type="molecule type" value="Genomic_DNA"/>
</dbReference>
<evidence type="ECO:0000313" key="2">
    <source>
        <dbReference type="Proteomes" id="UP001597561"/>
    </source>
</evidence>
<keyword evidence="2" id="KW-1185">Reference proteome</keyword>
<gene>
    <name evidence="1" type="ORF">ACFS5P_05140</name>
</gene>
<accession>A0ABW5ZIB6</accession>